<dbReference type="RefSeq" id="WP_070164563.1">
    <property type="nucleotide sequence ID" value="NZ_CP118259.1"/>
</dbReference>
<name>A0ABD6GJU5_AGRVI</name>
<dbReference type="AlphaFoldDB" id="A0ABD6GJU5"/>
<proteinExistence type="predicted"/>
<evidence type="ECO:0000313" key="1">
    <source>
        <dbReference type="EMBL" id="MUP08165.1"/>
    </source>
</evidence>
<comment type="caution">
    <text evidence="1">The sequence shown here is derived from an EMBL/GenBank/DDBJ whole genome shotgun (WGS) entry which is preliminary data.</text>
</comment>
<protein>
    <recommendedName>
        <fullName evidence="3">Apea-like HEPN domain-containing protein</fullName>
    </recommendedName>
</protein>
<evidence type="ECO:0000313" key="2">
    <source>
        <dbReference type="Proteomes" id="UP000175993"/>
    </source>
</evidence>
<evidence type="ECO:0008006" key="3">
    <source>
        <dbReference type="Google" id="ProtNLM"/>
    </source>
</evidence>
<sequence length="398" mass="45913">MAKSLNFEAWRLATPAEMSEFLNDRPTSPKRRRKSSAALVVRTRIKPVDIYAYLRARFGEPNGLQNFNRRDDSDNWIHWDFDLRADEVRVSITGTSREVHFLISEPLSDDEWKALIVGLKAEFARTAKAKSEMTKSFEKFVVFQNKFLTLAELCAEMHEAISDARSIPLSLPRTDTKRGVQRYSNALKQMSKRATDLYGDCLKLRMLTPVMAEAFINMVILVFCKDGVRNDPVRYAAFIRATIPERLALLSENCDGFSRPIDQTSAEYGGFKRVMDKRNFAIHGNVEPVREQIETVFFEGKRPLFNESGDNLVKFFEHLDQINAPKEVIADYEAVHLFLVVLVDHLSPRNKWFFEQVINDPFPGYELRKKRVTKILPNHEVIALIPGLRYDDDLSVTW</sequence>
<accession>A0ABD6GJU5</accession>
<dbReference type="EMBL" id="MBEV02000025">
    <property type="protein sequence ID" value="MUP08165.1"/>
    <property type="molecule type" value="Genomic_DNA"/>
</dbReference>
<dbReference type="Proteomes" id="UP000175993">
    <property type="component" value="Unassembled WGS sequence"/>
</dbReference>
<organism evidence="1 2">
    <name type="scientific">Agrobacterium vitis</name>
    <name type="common">Rhizobium vitis</name>
    <dbReference type="NCBI Taxonomy" id="373"/>
    <lineage>
        <taxon>Bacteria</taxon>
        <taxon>Pseudomonadati</taxon>
        <taxon>Pseudomonadota</taxon>
        <taxon>Alphaproteobacteria</taxon>
        <taxon>Hyphomicrobiales</taxon>
        <taxon>Rhizobiaceae</taxon>
        <taxon>Rhizobium/Agrobacterium group</taxon>
        <taxon>Agrobacterium</taxon>
    </lineage>
</organism>
<reference evidence="1 2" key="1">
    <citation type="submission" date="2019-11" db="EMBL/GenBank/DDBJ databases">
        <title>Whole-genome sequencing of Allorhizobium vitis.</title>
        <authorList>
            <person name="Gan H.M."/>
            <person name="Savka M.A."/>
        </authorList>
    </citation>
    <scope>NUCLEOTIDE SEQUENCE [LARGE SCALE GENOMIC DNA]</scope>
    <source>
        <strain evidence="1 2">AB4</strain>
    </source>
</reference>
<gene>
    <name evidence="1" type="ORF">BBI04_025635</name>
</gene>